<accession>A0A2Z5UWI5</accession>
<protein>
    <submittedName>
        <fullName evidence="1">Uncharacterized protein</fullName>
    </submittedName>
</protein>
<dbReference type="EMBL" id="AP018005">
    <property type="protein sequence ID" value="BBB15435.1"/>
    <property type="molecule type" value="Genomic_DNA"/>
</dbReference>
<dbReference type="KEGG" id="rvi:RVIR1_09570"/>
<evidence type="ECO:0000313" key="2">
    <source>
        <dbReference type="Proteomes" id="UP000282483"/>
    </source>
</evidence>
<dbReference type="Proteomes" id="UP000282483">
    <property type="component" value="Chromosome"/>
</dbReference>
<keyword evidence="2" id="KW-1185">Reference proteome</keyword>
<evidence type="ECO:0000313" key="1">
    <source>
        <dbReference type="EMBL" id="BBB15435.1"/>
    </source>
</evidence>
<sequence length="42" mass="4660">MPRNGELSGNTAKNSSAKSIYYKNIFLRAATIHDAANFSPRF</sequence>
<dbReference type="AlphaFoldDB" id="A0A2Z5UWI5"/>
<proteinExistence type="predicted"/>
<name>A0A2Z5UWI5_9COXI</name>
<reference evidence="1 2" key="1">
    <citation type="submission" date="2017-03" db="EMBL/GenBank/DDBJ databases">
        <title>The genome sequence of Candidatus Rickettsiella viridis.</title>
        <authorList>
            <person name="Nikoh N."/>
            <person name="Tsuchida T."/>
            <person name="Yamaguchi K."/>
            <person name="Maeda T."/>
            <person name="Shigenobu S."/>
            <person name="Fukatsu T."/>
        </authorList>
    </citation>
    <scope>NUCLEOTIDE SEQUENCE [LARGE SCALE GENOMIC DNA]</scope>
    <source>
        <strain evidence="1 2">Ap-RA04</strain>
    </source>
</reference>
<organism evidence="1 2">
    <name type="scientific">Candidatus Rickettsiella viridis</name>
    <dbReference type="NCBI Taxonomy" id="676208"/>
    <lineage>
        <taxon>Bacteria</taxon>
        <taxon>Pseudomonadati</taxon>
        <taxon>Pseudomonadota</taxon>
        <taxon>Gammaproteobacteria</taxon>
        <taxon>Legionellales</taxon>
        <taxon>Coxiellaceae</taxon>
        <taxon>Rickettsiella</taxon>
    </lineage>
</organism>
<gene>
    <name evidence="1" type="ORF">RVIR1_09570</name>
</gene>